<feature type="transmembrane region" description="Helical" evidence="2">
    <location>
        <begin position="458"/>
        <end position="478"/>
    </location>
</feature>
<keyword evidence="1" id="KW-0813">Transport</keyword>
<keyword evidence="1" id="KW-0679">Respiratory chain</keyword>
<feature type="transmembrane region" description="Helical" evidence="2">
    <location>
        <begin position="209"/>
        <end position="233"/>
    </location>
</feature>
<dbReference type="SUPFAM" id="SSF81442">
    <property type="entry name" value="Cytochrome c oxidase subunit I-like"/>
    <property type="match status" value="1"/>
</dbReference>
<proteinExistence type="predicted"/>
<sequence length="551" mass="60584">MDSAILSLLGAFVLSIIGLFVFIWSLRKGLLVENPAAASVIFARGEIGRVDDPALAGAARDSMQQAAAGDAQAAHAAADEAELRDRIASDRSTAFPVFMFVAFACFWLIVGSFAGLTSSIKLHEPDWLTNQAWLTFGRIRTVHLTAVLYGWITNAALGMIIWLLPRLLRTRLHGAVWTMLGGALINTGIAAGIGAISAGWSDGMEYLEIPWQIAVFILVGFVFVVLPVLFTLVNRKVEHLYVSVWYMVAALLWISLLFLVGKLPGVHTGVQQATTNWWYGHNVLGLWFTPVSVGAIYYFLPKIIGRPVRSYNLSILGFWTLAFFYGQVGGHHLIGGPVPGWLTTLSIVQSLMMVIPVIAFSINMGGTLKGRMHLARYSPTLRFMMFGGLMYFASSVQGSLEALRSVNQVTHFTHFTVAHAHLGAYAFVSMVLFGAIYFMMPRVLNWEWPYPKLITLHFWLAAIGVTIYFVGLTIGGWLQGLAMLDAARPFIDSVNVTLPWLKWRSVGGSLMVLGHLVFVGHFLAMALRFGPTRTGAALFAHNNELELAYGK</sequence>
<dbReference type="Proteomes" id="UP001596037">
    <property type="component" value="Unassembled WGS sequence"/>
</dbReference>
<feature type="transmembrane region" description="Helical" evidence="2">
    <location>
        <begin position="340"/>
        <end position="362"/>
    </location>
</feature>
<feature type="transmembrane region" description="Helical" evidence="2">
    <location>
        <begin position="6"/>
        <end position="26"/>
    </location>
</feature>
<dbReference type="EMBL" id="JBHSMF010000004">
    <property type="protein sequence ID" value="MFC5496979.1"/>
    <property type="molecule type" value="Genomic_DNA"/>
</dbReference>
<feature type="transmembrane region" description="Helical" evidence="2">
    <location>
        <begin position="383"/>
        <end position="400"/>
    </location>
</feature>
<dbReference type="InterPro" id="IPR023616">
    <property type="entry name" value="Cyt_c_oxase-like_su1_dom"/>
</dbReference>
<feature type="transmembrane region" description="Helical" evidence="2">
    <location>
        <begin position="506"/>
        <end position="527"/>
    </location>
</feature>
<feature type="transmembrane region" description="Helical" evidence="2">
    <location>
        <begin position="311"/>
        <end position="328"/>
    </location>
</feature>
<dbReference type="RefSeq" id="WP_376849013.1">
    <property type="nucleotide sequence ID" value="NZ_JBHSMF010000004.1"/>
</dbReference>
<dbReference type="Gene3D" id="1.20.210.10">
    <property type="entry name" value="Cytochrome c oxidase-like, subunit I domain"/>
    <property type="match status" value="1"/>
</dbReference>
<evidence type="ECO:0000313" key="5">
    <source>
        <dbReference type="Proteomes" id="UP001596037"/>
    </source>
</evidence>
<reference evidence="5" key="1">
    <citation type="journal article" date="2019" name="Int. J. Syst. Evol. Microbiol.">
        <title>The Global Catalogue of Microorganisms (GCM) 10K type strain sequencing project: providing services to taxonomists for standard genome sequencing and annotation.</title>
        <authorList>
            <consortium name="The Broad Institute Genomics Platform"/>
            <consortium name="The Broad Institute Genome Sequencing Center for Infectious Disease"/>
            <person name="Wu L."/>
            <person name="Ma J."/>
        </authorList>
    </citation>
    <scope>NUCLEOTIDE SEQUENCE [LARGE SCALE GENOMIC DNA]</scope>
    <source>
        <strain evidence="5">CCUG 57401</strain>
    </source>
</reference>
<organism evidence="4 5">
    <name type="scientific">Caenimonas terrae</name>
    <dbReference type="NCBI Taxonomy" id="696074"/>
    <lineage>
        <taxon>Bacteria</taxon>
        <taxon>Pseudomonadati</taxon>
        <taxon>Pseudomonadota</taxon>
        <taxon>Betaproteobacteria</taxon>
        <taxon>Burkholderiales</taxon>
        <taxon>Comamonadaceae</taxon>
        <taxon>Caenimonas</taxon>
    </lineage>
</organism>
<evidence type="ECO:0000256" key="2">
    <source>
        <dbReference type="SAM" id="Phobius"/>
    </source>
</evidence>
<dbReference type="PANTHER" id="PTHR10422">
    <property type="entry name" value="CYTOCHROME C OXIDASE SUBUNIT 1"/>
    <property type="match status" value="1"/>
</dbReference>
<feature type="domain" description="Cytochrome oxidase subunit I profile" evidence="3">
    <location>
        <begin position="106"/>
        <end position="551"/>
    </location>
</feature>
<feature type="transmembrane region" description="Helical" evidence="2">
    <location>
        <begin position="240"/>
        <end position="259"/>
    </location>
</feature>
<keyword evidence="2" id="KW-0812">Transmembrane</keyword>
<evidence type="ECO:0000256" key="1">
    <source>
        <dbReference type="ARBA" id="ARBA00022660"/>
    </source>
</evidence>
<feature type="transmembrane region" description="Helical" evidence="2">
    <location>
        <begin position="279"/>
        <end position="299"/>
    </location>
</feature>
<name>A0ABW0N8N8_9BURK</name>
<feature type="transmembrane region" description="Helical" evidence="2">
    <location>
        <begin position="176"/>
        <end position="197"/>
    </location>
</feature>
<gene>
    <name evidence="4" type="ORF">ACFPOE_05495</name>
</gene>
<keyword evidence="5" id="KW-1185">Reference proteome</keyword>
<evidence type="ECO:0000313" key="4">
    <source>
        <dbReference type="EMBL" id="MFC5496979.1"/>
    </source>
</evidence>
<feature type="transmembrane region" description="Helical" evidence="2">
    <location>
        <begin position="142"/>
        <end position="164"/>
    </location>
</feature>
<dbReference type="InterPro" id="IPR036927">
    <property type="entry name" value="Cyt_c_oxase-like_su1_sf"/>
</dbReference>
<feature type="transmembrane region" description="Helical" evidence="2">
    <location>
        <begin position="94"/>
        <end position="122"/>
    </location>
</feature>
<keyword evidence="2" id="KW-1133">Transmembrane helix</keyword>
<dbReference type="PANTHER" id="PTHR10422:SF29">
    <property type="entry name" value="CYTOCHROME C OXIDASE SUBUNIT 1 HOMOLOG, BACTEROID"/>
    <property type="match status" value="1"/>
</dbReference>
<feature type="transmembrane region" description="Helical" evidence="2">
    <location>
        <begin position="420"/>
        <end position="438"/>
    </location>
</feature>
<dbReference type="PROSITE" id="PS50855">
    <property type="entry name" value="COX1"/>
    <property type="match status" value="1"/>
</dbReference>
<accession>A0ABW0N8N8</accession>
<comment type="caution">
    <text evidence="4">The sequence shown here is derived from an EMBL/GenBank/DDBJ whole genome shotgun (WGS) entry which is preliminary data.</text>
</comment>
<dbReference type="Pfam" id="PF00115">
    <property type="entry name" value="COX1"/>
    <property type="match status" value="1"/>
</dbReference>
<evidence type="ECO:0000259" key="3">
    <source>
        <dbReference type="PROSITE" id="PS50855"/>
    </source>
</evidence>
<keyword evidence="2" id="KW-0472">Membrane</keyword>
<dbReference type="InterPro" id="IPR000883">
    <property type="entry name" value="Cyt_C_Oxase_1"/>
</dbReference>
<protein>
    <submittedName>
        <fullName evidence="4">Cbb3-type cytochrome c oxidase subunit I</fullName>
    </submittedName>
</protein>
<keyword evidence="1" id="KW-0249">Electron transport</keyword>